<feature type="transmembrane region" description="Helical" evidence="1">
    <location>
        <begin position="54"/>
        <end position="73"/>
    </location>
</feature>
<dbReference type="EMBL" id="JALAXJ010000002">
    <property type="protein sequence ID" value="MCY9228142.1"/>
    <property type="molecule type" value="Genomic_DNA"/>
</dbReference>
<name>A0A9Q4HTV4_9BACI</name>
<keyword evidence="1" id="KW-1133">Transmembrane helix</keyword>
<accession>A0A9Q4HTV4</accession>
<sequence length="123" mass="14290">MSKNKVFYLILLCLFISIVMKSFDVIRMIANVSCFVFVLLYVKEEIKTYTRKALAILSIYFLFLVGFCTFIILKGQAVIKEHPFLTGWETITIVLLIIVSINTCAFILRKVSNRLKRLKTDRL</sequence>
<evidence type="ECO:0000313" key="2">
    <source>
        <dbReference type="EMBL" id="MCY9228142.1"/>
    </source>
</evidence>
<dbReference type="Proteomes" id="UP001066278">
    <property type="component" value="Unassembled WGS sequence"/>
</dbReference>
<proteinExistence type="predicted"/>
<dbReference type="RefSeq" id="WP_268272792.1">
    <property type="nucleotide sequence ID" value="NZ_JALAJJ010000020.1"/>
</dbReference>
<feature type="transmembrane region" description="Helical" evidence="1">
    <location>
        <begin position="5"/>
        <end position="20"/>
    </location>
</feature>
<dbReference type="AlphaFoldDB" id="A0A9Q4HTV4"/>
<keyword evidence="1" id="KW-0812">Transmembrane</keyword>
<dbReference type="InterPro" id="IPR025621">
    <property type="entry name" value="YoqO"/>
</dbReference>
<keyword evidence="1" id="KW-0472">Membrane</keyword>
<feature type="transmembrane region" description="Helical" evidence="1">
    <location>
        <begin position="85"/>
        <end position="108"/>
    </location>
</feature>
<feature type="transmembrane region" description="Helical" evidence="1">
    <location>
        <begin position="26"/>
        <end position="42"/>
    </location>
</feature>
<organism evidence="2 3">
    <name type="scientific">Bacillus inaquosorum</name>
    <dbReference type="NCBI Taxonomy" id="483913"/>
    <lineage>
        <taxon>Bacteria</taxon>
        <taxon>Bacillati</taxon>
        <taxon>Bacillota</taxon>
        <taxon>Bacilli</taxon>
        <taxon>Bacillales</taxon>
        <taxon>Bacillaceae</taxon>
        <taxon>Bacillus</taxon>
    </lineage>
</organism>
<dbReference type="Pfam" id="PF14037">
    <property type="entry name" value="YoqO"/>
    <property type="match status" value="1"/>
</dbReference>
<reference evidence="2" key="1">
    <citation type="submission" date="2022-02" db="EMBL/GenBank/DDBJ databases">
        <title>Crop Bioprotection Bacillus Genome Sequencing.</title>
        <authorList>
            <person name="Dunlap C."/>
        </authorList>
    </citation>
    <scope>NUCLEOTIDE SEQUENCE</scope>
    <source>
        <strain evidence="2">T20C13</strain>
    </source>
</reference>
<evidence type="ECO:0000256" key="1">
    <source>
        <dbReference type="SAM" id="Phobius"/>
    </source>
</evidence>
<gene>
    <name evidence="2" type="ORF">MOE99_01860</name>
</gene>
<protein>
    <submittedName>
        <fullName evidence="2">YoqO family protein</fullName>
    </submittedName>
</protein>
<evidence type="ECO:0000313" key="3">
    <source>
        <dbReference type="Proteomes" id="UP001066278"/>
    </source>
</evidence>
<comment type="caution">
    <text evidence="2">The sequence shown here is derived from an EMBL/GenBank/DDBJ whole genome shotgun (WGS) entry which is preliminary data.</text>
</comment>